<dbReference type="GO" id="GO:0009306">
    <property type="term" value="P:protein secretion"/>
    <property type="evidence" value="ECO:0007669"/>
    <property type="project" value="InterPro"/>
</dbReference>
<keyword evidence="4 5" id="KW-0472">Membrane</keyword>
<keyword evidence="3 5" id="KW-1133">Transmembrane helix</keyword>
<sequence length="1399" mass="146813">MAQDESLAPQEEAVPPRRRGALGAWASRIAKGVVVVALVLAALVAAGMAFLDTDPGHRLIVDRIAAIAPKSGLRIRIGRIDGSIWRRVQLKDVRVYDPQGLFAESPAIDMDWRPIDYLWNRLQVHSLDADIVTLHRLPRLVPSEQPGPILPGFDIHVGRLAVRQLRLDAPVTGTARVASVRGEAEIRRGRALIGLDARVQGGGDRLSLRLDAEPDRDRFDIDAHVRAPADGAIGGLLGTKRPIRLDIGGQGSWSRWAGTAELDVSGRRAADLRLGMDHGHFGLTGWAEPGPFVQGKVQRLAAPRVQIAANGTLADRRLDSRISLRSPALRIETRGVVDLGTSRFDGFEIAAQLVQPKALFPNMSGRDIRATAILNGPLGTADFIYRITSPHIAFDSTGLDDVRASGRGTLSAWPVTVPIEVTARRVTGVGEVAGGILGNLRVAGRLLVSPDRVTGDGLAFTSDRLRGTIGLVLDLRTGLYAVAINGGLQRYLIPGLGIVDLLADLRVTPGQGGAMLSGQARAWVRRLDNGFIASLTGGLPRLEADIARGPDGIIRFSNLRLASPKLALAGRGLYRANGSLLFEGAGHHADYGAFRATIDGPLSRPRVSLRLDNPLPSAGLRDVTLNLEPNTAGFTWTAEGASMLGPFSGAGAILLPAGGNATIQIAALNVSGTRVTGSLQIVTGGVAGTLELTGGGLTGRLVLQPVASGQSIAFNLTARDASFAGPPPILIRRGQAQGVVILGGAGTSIEAQVQLRGMSRGTLSLGRLDATASLRAGRGRITARVAGSRGQDFALNLAADVTPGRYSITGSGTLDGRPLRLTSPAVLSSTPAGWRLERSSFTFAGGGASLSGMIGSRVELDADLNAMPLSVLDIAVPDLGLGGVASGHVSYRSAGGGALPSAEVMLRVRGLTRSGLVLTSRPVDIGLNARIAGGNAAVRAIAVSEGQTIGRAQARITGMGGGGNFVDQLTRAPMQAQIRYAGPADTLWRLTGIELLDLTGPVALGADMSGSINRPTINGTVRAQGARLESAVTGMVITNLNAAGRFNGSRLQLEQFQGATADNGVISGSGGFDFGAANGVGIDLNLHAQNAQLLNRDDIRTSVTGDIAIRSDGDGGSISGRVQVTQGRFRLGAMNAAAQIPQLNVRERGPRDDEPVVVKRLSPWTLDLDVVRPSRLTVTGLGMNSLWSVELHVGGTVTDPAMRGEARLVRGSYDFAGRRFDLTRGTIVFDGSSPINPQLDIAAEARIPGINATIHVTGSSEHPEISFTSTPAMPQDELLSRILFGTSITNLSAPEALQLASAVAALNDPRGGLDPINALRRGIGLDRLRILPADVTQGIGTQIAAGKYLGRRVYVELVTDGRGYSATSVEYQITRWLSLLGTVSTIGRQSVNVRVSRDY</sequence>
<reference evidence="7 8" key="1">
    <citation type="journal article" date="2015" name="J. Microbiol.">
        <title>Sphingosinicella ginsenosidimutans sp. nov., with ginsenoside converting activity.</title>
        <authorList>
            <person name="Kim J.K."/>
            <person name="Kang M.S."/>
            <person name="Park S.C."/>
            <person name="Kim K.M."/>
            <person name="Choi K."/>
            <person name="Yoon M.H."/>
            <person name="Im W.T."/>
        </authorList>
    </citation>
    <scope>NUCLEOTIDE SEQUENCE [LARGE SCALE GENOMIC DNA]</scope>
    <source>
        <strain evidence="7 8">BS-11</strain>
    </source>
</reference>
<keyword evidence="2 5" id="KW-0812">Transmembrane</keyword>
<dbReference type="Pfam" id="PF04357">
    <property type="entry name" value="TamB"/>
    <property type="match status" value="1"/>
</dbReference>
<dbReference type="Proteomes" id="UP000321249">
    <property type="component" value="Unassembled WGS sequence"/>
</dbReference>
<evidence type="ECO:0000256" key="4">
    <source>
        <dbReference type="ARBA" id="ARBA00023136"/>
    </source>
</evidence>
<dbReference type="GO" id="GO:0005886">
    <property type="term" value="C:plasma membrane"/>
    <property type="evidence" value="ECO:0007669"/>
    <property type="project" value="InterPro"/>
</dbReference>
<evidence type="ECO:0000313" key="7">
    <source>
        <dbReference type="EMBL" id="TXC62437.1"/>
    </source>
</evidence>
<evidence type="ECO:0000313" key="8">
    <source>
        <dbReference type="Proteomes" id="UP000321249"/>
    </source>
</evidence>
<evidence type="ECO:0000256" key="5">
    <source>
        <dbReference type="SAM" id="Phobius"/>
    </source>
</evidence>
<protein>
    <submittedName>
        <fullName evidence="7">Translocation/assembly module TamB</fullName>
    </submittedName>
</protein>
<dbReference type="EMBL" id="VOQQ01000001">
    <property type="protein sequence ID" value="TXC62437.1"/>
    <property type="molecule type" value="Genomic_DNA"/>
</dbReference>
<evidence type="ECO:0000256" key="1">
    <source>
        <dbReference type="ARBA" id="ARBA00004167"/>
    </source>
</evidence>
<keyword evidence="8" id="KW-1185">Reference proteome</keyword>
<accession>A0A5C6TPJ4</accession>
<gene>
    <name evidence="7" type="ORF">FRZ32_01460</name>
</gene>
<dbReference type="OrthoDB" id="7784409at2"/>
<feature type="domain" description="Translocation and assembly module TamB C-terminal" evidence="6">
    <location>
        <begin position="1055"/>
        <end position="1398"/>
    </location>
</feature>
<dbReference type="RefSeq" id="WP_147041825.1">
    <property type="nucleotide sequence ID" value="NZ_BAABIR010000001.1"/>
</dbReference>
<dbReference type="PANTHER" id="PTHR36985">
    <property type="entry name" value="TRANSLOCATION AND ASSEMBLY MODULE SUBUNIT TAMB"/>
    <property type="match status" value="1"/>
</dbReference>
<evidence type="ECO:0000259" key="6">
    <source>
        <dbReference type="Pfam" id="PF04357"/>
    </source>
</evidence>
<evidence type="ECO:0000256" key="3">
    <source>
        <dbReference type="ARBA" id="ARBA00022989"/>
    </source>
</evidence>
<dbReference type="GO" id="GO:0097347">
    <property type="term" value="C:TAM protein secretion complex"/>
    <property type="evidence" value="ECO:0007669"/>
    <property type="project" value="TreeGrafter"/>
</dbReference>
<feature type="transmembrane region" description="Helical" evidence="5">
    <location>
        <begin position="29"/>
        <end position="51"/>
    </location>
</feature>
<comment type="subcellular location">
    <subcellularLocation>
        <location evidence="1">Membrane</location>
        <topology evidence="1">Single-pass membrane protein</topology>
    </subcellularLocation>
</comment>
<comment type="caution">
    <text evidence="7">The sequence shown here is derived from an EMBL/GenBank/DDBJ whole genome shotgun (WGS) entry which is preliminary data.</text>
</comment>
<name>A0A5C6TPJ4_9SPHN</name>
<proteinExistence type="predicted"/>
<organism evidence="7 8">
    <name type="scientific">Allosphingosinicella ginsenosidimutans</name>
    <dbReference type="NCBI Taxonomy" id="1176539"/>
    <lineage>
        <taxon>Bacteria</taxon>
        <taxon>Pseudomonadati</taxon>
        <taxon>Pseudomonadota</taxon>
        <taxon>Alphaproteobacteria</taxon>
        <taxon>Sphingomonadales</taxon>
        <taxon>Sphingomonadaceae</taxon>
        <taxon>Allosphingosinicella</taxon>
    </lineage>
</organism>
<evidence type="ECO:0000256" key="2">
    <source>
        <dbReference type="ARBA" id="ARBA00022692"/>
    </source>
</evidence>
<dbReference type="InterPro" id="IPR007452">
    <property type="entry name" value="TamB_C"/>
</dbReference>
<dbReference type="PANTHER" id="PTHR36985:SF1">
    <property type="entry name" value="TRANSLOCATION AND ASSEMBLY MODULE SUBUNIT TAMB"/>
    <property type="match status" value="1"/>
</dbReference>